<organism evidence="3 4">
    <name type="scientific">Hermetia illucens</name>
    <name type="common">Black soldier fly</name>
    <dbReference type="NCBI Taxonomy" id="343691"/>
    <lineage>
        <taxon>Eukaryota</taxon>
        <taxon>Metazoa</taxon>
        <taxon>Ecdysozoa</taxon>
        <taxon>Arthropoda</taxon>
        <taxon>Hexapoda</taxon>
        <taxon>Insecta</taxon>
        <taxon>Pterygota</taxon>
        <taxon>Neoptera</taxon>
        <taxon>Endopterygota</taxon>
        <taxon>Diptera</taxon>
        <taxon>Brachycera</taxon>
        <taxon>Stratiomyomorpha</taxon>
        <taxon>Stratiomyidae</taxon>
        <taxon>Hermetiinae</taxon>
        <taxon>Hermetia</taxon>
    </lineage>
</organism>
<keyword evidence="4" id="KW-1185">Reference proteome</keyword>
<gene>
    <name evidence="3" type="ORF">HERILL_LOCUS7502</name>
</gene>
<dbReference type="EMBL" id="LR899011">
    <property type="protein sequence ID" value="CAD7084619.1"/>
    <property type="molecule type" value="Genomic_DNA"/>
</dbReference>
<evidence type="ECO:0000313" key="4">
    <source>
        <dbReference type="Proteomes" id="UP000594454"/>
    </source>
</evidence>
<evidence type="ECO:0000256" key="2">
    <source>
        <dbReference type="SAM" id="SignalP"/>
    </source>
</evidence>
<dbReference type="OrthoDB" id="8061564at2759"/>
<sequence length="162" mass="18954">MTSITRFWVPTLLLVTYANQIVSTQRFPFDDGHNILNRLLPYPLQKYETMEGMDTHESKDELQNLLEVGSRRLEKEKRTNNEIVDVRDSNPSANEQFEKHMNLVLQHVAKKLREIYITPRLGRDIEDNIECQRSRPPFAPRLGKKSAPLTPRMGRQAYDDKC</sequence>
<keyword evidence="2" id="KW-0732">Signal</keyword>
<feature type="region of interest" description="Disordered" evidence="1">
    <location>
        <begin position="134"/>
        <end position="162"/>
    </location>
</feature>
<evidence type="ECO:0000313" key="3">
    <source>
        <dbReference type="EMBL" id="CAD7084619.1"/>
    </source>
</evidence>
<name>A0A7R8YTP2_HERIL</name>
<dbReference type="Proteomes" id="UP000594454">
    <property type="component" value="Chromosome 3"/>
</dbReference>
<protein>
    <submittedName>
        <fullName evidence="3">Uncharacterized protein</fullName>
    </submittedName>
</protein>
<dbReference type="InParanoid" id="A0A7R8YTP2"/>
<dbReference type="AlphaFoldDB" id="A0A7R8YTP2"/>
<proteinExistence type="predicted"/>
<accession>A0A7R8YTP2</accession>
<feature type="signal peptide" evidence="2">
    <location>
        <begin position="1"/>
        <end position="18"/>
    </location>
</feature>
<evidence type="ECO:0000256" key="1">
    <source>
        <dbReference type="SAM" id="MobiDB-lite"/>
    </source>
</evidence>
<reference evidence="3 4" key="1">
    <citation type="submission" date="2020-11" db="EMBL/GenBank/DDBJ databases">
        <authorList>
            <person name="Wallbank WR R."/>
            <person name="Pardo Diaz C."/>
            <person name="Kozak K."/>
            <person name="Martin S."/>
            <person name="Jiggins C."/>
            <person name="Moest M."/>
            <person name="Warren A I."/>
            <person name="Generalovic N T."/>
            <person name="Byers J.R.P. K."/>
            <person name="Montejo-Kovacevich G."/>
            <person name="Yen C E."/>
        </authorList>
    </citation>
    <scope>NUCLEOTIDE SEQUENCE [LARGE SCALE GENOMIC DNA]</scope>
</reference>
<feature type="chain" id="PRO_5031368364" evidence="2">
    <location>
        <begin position="19"/>
        <end position="162"/>
    </location>
</feature>